<evidence type="ECO:0000256" key="1">
    <source>
        <dbReference type="ARBA" id="ARBA00023125"/>
    </source>
</evidence>
<dbReference type="InterPro" id="IPR050109">
    <property type="entry name" value="HTH-type_TetR-like_transc_reg"/>
</dbReference>
<dbReference type="Gene3D" id="1.10.10.60">
    <property type="entry name" value="Homeodomain-like"/>
    <property type="match status" value="1"/>
</dbReference>
<comment type="caution">
    <text evidence="4">The sequence shown here is derived from an EMBL/GenBank/DDBJ whole genome shotgun (WGS) entry which is preliminary data.</text>
</comment>
<dbReference type="InterPro" id="IPR039536">
    <property type="entry name" value="TetR_C_Proteobacteria"/>
</dbReference>
<dbReference type="PANTHER" id="PTHR30055:SF146">
    <property type="entry name" value="HTH-TYPE TRANSCRIPTIONAL DUAL REGULATOR CECR"/>
    <property type="match status" value="1"/>
</dbReference>
<organism evidence="4 5">
    <name type="scientific">Sphingobium boeckii</name>
    <dbReference type="NCBI Taxonomy" id="1082345"/>
    <lineage>
        <taxon>Bacteria</taxon>
        <taxon>Pseudomonadati</taxon>
        <taxon>Pseudomonadota</taxon>
        <taxon>Alphaproteobacteria</taxon>
        <taxon>Sphingomonadales</taxon>
        <taxon>Sphingomonadaceae</taxon>
        <taxon>Sphingobium</taxon>
    </lineage>
</organism>
<keyword evidence="1 2" id="KW-0238">DNA-binding</keyword>
<dbReference type="Pfam" id="PF14246">
    <property type="entry name" value="TetR_C_7"/>
    <property type="match status" value="1"/>
</dbReference>
<dbReference type="SUPFAM" id="SSF46689">
    <property type="entry name" value="Homeodomain-like"/>
    <property type="match status" value="1"/>
</dbReference>
<feature type="DNA-binding region" description="H-T-H motif" evidence="2">
    <location>
        <begin position="38"/>
        <end position="57"/>
    </location>
</feature>
<dbReference type="InterPro" id="IPR009057">
    <property type="entry name" value="Homeodomain-like_sf"/>
</dbReference>
<dbReference type="GO" id="GO:0003700">
    <property type="term" value="F:DNA-binding transcription factor activity"/>
    <property type="evidence" value="ECO:0007669"/>
    <property type="project" value="TreeGrafter"/>
</dbReference>
<reference evidence="4 5" key="1">
    <citation type="submission" date="2020-08" db="EMBL/GenBank/DDBJ databases">
        <title>Genomic Encyclopedia of Type Strains, Phase IV (KMG-IV): sequencing the most valuable type-strain genomes for metagenomic binning, comparative biology and taxonomic classification.</title>
        <authorList>
            <person name="Goeker M."/>
        </authorList>
    </citation>
    <scope>NUCLEOTIDE SEQUENCE [LARGE SCALE GENOMIC DNA]</scope>
    <source>
        <strain evidence="4 5">DSM 25079</strain>
    </source>
</reference>
<dbReference type="Gene3D" id="1.10.357.10">
    <property type="entry name" value="Tetracycline Repressor, domain 2"/>
    <property type="match status" value="1"/>
</dbReference>
<dbReference type="InterPro" id="IPR036271">
    <property type="entry name" value="Tet_transcr_reg_TetR-rel_C_sf"/>
</dbReference>
<dbReference type="SUPFAM" id="SSF48498">
    <property type="entry name" value="Tetracyclin repressor-like, C-terminal domain"/>
    <property type="match status" value="1"/>
</dbReference>
<dbReference type="Pfam" id="PF00440">
    <property type="entry name" value="TetR_N"/>
    <property type="match status" value="1"/>
</dbReference>
<evidence type="ECO:0000259" key="3">
    <source>
        <dbReference type="PROSITE" id="PS50977"/>
    </source>
</evidence>
<protein>
    <submittedName>
        <fullName evidence="4">AcrR family transcriptional regulator</fullName>
    </submittedName>
</protein>
<dbReference type="GO" id="GO:0000976">
    <property type="term" value="F:transcription cis-regulatory region binding"/>
    <property type="evidence" value="ECO:0007669"/>
    <property type="project" value="TreeGrafter"/>
</dbReference>
<dbReference type="EMBL" id="JACIJC010000001">
    <property type="protein sequence ID" value="MBB5684209.1"/>
    <property type="molecule type" value="Genomic_DNA"/>
</dbReference>
<evidence type="ECO:0000313" key="5">
    <source>
        <dbReference type="Proteomes" id="UP000549617"/>
    </source>
</evidence>
<dbReference type="PROSITE" id="PS50977">
    <property type="entry name" value="HTH_TETR_2"/>
    <property type="match status" value="1"/>
</dbReference>
<evidence type="ECO:0000256" key="2">
    <source>
        <dbReference type="PROSITE-ProRule" id="PRU00335"/>
    </source>
</evidence>
<keyword evidence="5" id="KW-1185">Reference proteome</keyword>
<evidence type="ECO:0000313" key="4">
    <source>
        <dbReference type="EMBL" id="MBB5684209.1"/>
    </source>
</evidence>
<accession>A0A7W9AEK2</accession>
<feature type="domain" description="HTH tetR-type" evidence="3">
    <location>
        <begin position="15"/>
        <end position="75"/>
    </location>
</feature>
<dbReference type="PANTHER" id="PTHR30055">
    <property type="entry name" value="HTH-TYPE TRANSCRIPTIONAL REGULATOR RUTR"/>
    <property type="match status" value="1"/>
</dbReference>
<dbReference type="RefSeq" id="WP_184014458.1">
    <property type="nucleotide sequence ID" value="NZ_JACIJC010000001.1"/>
</dbReference>
<dbReference type="Proteomes" id="UP000549617">
    <property type="component" value="Unassembled WGS sequence"/>
</dbReference>
<dbReference type="PRINTS" id="PR00455">
    <property type="entry name" value="HTHTETR"/>
</dbReference>
<gene>
    <name evidence="4" type="ORF">FHS49_000200</name>
</gene>
<sequence>MVEPISAEPADSRREDRRLAIIDAAEALFIEQGFERTSVAAIIKKSGGSLATVYDLFGNKHGLLRAVAQHRRKGAMDQIGCIACEMDSCAAMLTLYAHRLYEHLTAPRSLALIRMAITESLRDPEFGREFHREVHMTVVHELAAAFAAWVREGRAEIDDPEAAAELFLATVIGDALFRAMADVESASMNADQLDWRLAPFLSYFKLR</sequence>
<name>A0A7W9AEK2_9SPHN</name>
<dbReference type="AlphaFoldDB" id="A0A7W9AEK2"/>
<proteinExistence type="predicted"/>
<dbReference type="InterPro" id="IPR001647">
    <property type="entry name" value="HTH_TetR"/>
</dbReference>